<keyword evidence="8" id="KW-0969">Cilium</keyword>
<evidence type="ECO:0000256" key="4">
    <source>
        <dbReference type="ARBA" id="ARBA00022692"/>
    </source>
</evidence>
<dbReference type="EMBL" id="JARVCO010000002">
    <property type="protein sequence ID" value="MDZ8117266.1"/>
    <property type="molecule type" value="Genomic_DNA"/>
</dbReference>
<dbReference type="PANTHER" id="PTHR34040">
    <property type="entry name" value="FLAGELLAR BIOSYNTHETIC PROTEIN FLIQ"/>
    <property type="match status" value="1"/>
</dbReference>
<keyword evidence="4 7" id="KW-0812">Transmembrane</keyword>
<evidence type="ECO:0000256" key="2">
    <source>
        <dbReference type="ARBA" id="ARBA00006156"/>
    </source>
</evidence>
<feature type="transmembrane region" description="Helical" evidence="7">
    <location>
        <begin position="24"/>
        <end position="44"/>
    </location>
</feature>
<dbReference type="InterPro" id="IPR002191">
    <property type="entry name" value="Bac_export_3"/>
</dbReference>
<keyword evidence="3" id="KW-1003">Cell membrane</keyword>
<protein>
    <submittedName>
        <fullName evidence="8">Flagellar biosynthetic protein FliQ</fullName>
    </submittedName>
</protein>
<evidence type="ECO:0000313" key="9">
    <source>
        <dbReference type="Proteomes" id="UP001290861"/>
    </source>
</evidence>
<keyword evidence="9" id="KW-1185">Reference proteome</keyword>
<dbReference type="PANTHER" id="PTHR34040:SF2">
    <property type="entry name" value="FLAGELLAR BIOSYNTHETIC PROTEIN FLIQ"/>
    <property type="match status" value="1"/>
</dbReference>
<dbReference type="PRINTS" id="PR00952">
    <property type="entry name" value="TYPE3IMQPROT"/>
</dbReference>
<organism evidence="8 9">
    <name type="scientific">Pontiella agarivorans</name>
    <dbReference type="NCBI Taxonomy" id="3038953"/>
    <lineage>
        <taxon>Bacteria</taxon>
        <taxon>Pseudomonadati</taxon>
        <taxon>Kiritimatiellota</taxon>
        <taxon>Kiritimatiellia</taxon>
        <taxon>Kiritimatiellales</taxon>
        <taxon>Pontiellaceae</taxon>
        <taxon>Pontiella</taxon>
    </lineage>
</organism>
<dbReference type="Proteomes" id="UP001290861">
    <property type="component" value="Unassembled WGS sequence"/>
</dbReference>
<gene>
    <name evidence="8" type="ORF">P9H32_01395</name>
</gene>
<comment type="similarity">
    <text evidence="2">Belongs to the FliQ/MopD/SpaQ family.</text>
</comment>
<name>A0ABU5MT06_9BACT</name>
<evidence type="ECO:0000256" key="5">
    <source>
        <dbReference type="ARBA" id="ARBA00022989"/>
    </source>
</evidence>
<comment type="subcellular location">
    <subcellularLocation>
        <location evidence="1">Cell membrane</location>
        <topology evidence="1">Multi-pass membrane protein</topology>
    </subcellularLocation>
</comment>
<keyword evidence="5 7" id="KW-1133">Transmembrane helix</keyword>
<reference evidence="8 9" key="1">
    <citation type="journal article" date="2024" name="Appl. Environ. Microbiol.">
        <title>Pontiella agarivorans sp. nov., a novel marine anaerobic bacterium capable of degrading macroalgal polysaccharides and fixing nitrogen.</title>
        <authorList>
            <person name="Liu N."/>
            <person name="Kivenson V."/>
            <person name="Peng X."/>
            <person name="Cui Z."/>
            <person name="Lankiewicz T.S."/>
            <person name="Gosselin K.M."/>
            <person name="English C.J."/>
            <person name="Blair E.M."/>
            <person name="O'Malley M.A."/>
            <person name="Valentine D.L."/>
        </authorList>
    </citation>
    <scope>NUCLEOTIDE SEQUENCE [LARGE SCALE GENOMIC DNA]</scope>
    <source>
        <strain evidence="8 9">NLcol2</strain>
    </source>
</reference>
<keyword evidence="8" id="KW-0966">Cell projection</keyword>
<keyword evidence="6 7" id="KW-0472">Membrane</keyword>
<dbReference type="RefSeq" id="WP_322607068.1">
    <property type="nucleotide sequence ID" value="NZ_JARVCO010000002.1"/>
</dbReference>
<evidence type="ECO:0000256" key="6">
    <source>
        <dbReference type="ARBA" id="ARBA00023136"/>
    </source>
</evidence>
<comment type="caution">
    <text evidence="8">The sequence shown here is derived from an EMBL/GenBank/DDBJ whole genome shotgun (WGS) entry which is preliminary data.</text>
</comment>
<evidence type="ECO:0000256" key="7">
    <source>
        <dbReference type="SAM" id="Phobius"/>
    </source>
</evidence>
<keyword evidence="8" id="KW-0282">Flagellum</keyword>
<evidence type="ECO:0000256" key="1">
    <source>
        <dbReference type="ARBA" id="ARBA00004651"/>
    </source>
</evidence>
<evidence type="ECO:0000256" key="3">
    <source>
        <dbReference type="ARBA" id="ARBA00022475"/>
    </source>
</evidence>
<sequence length="87" mass="9409">MTPEAALEVCHFTLVTAAKLSAPYLLATVIIGVLMNILQTVTQLKDQSLSFIPKVAVVGVVGLLALPWELTVLMGYFNYIIELFGSV</sequence>
<dbReference type="Pfam" id="PF01313">
    <property type="entry name" value="Bac_export_3"/>
    <property type="match status" value="1"/>
</dbReference>
<accession>A0ABU5MT06</accession>
<evidence type="ECO:0000313" key="8">
    <source>
        <dbReference type="EMBL" id="MDZ8117266.1"/>
    </source>
</evidence>
<proteinExistence type="inferred from homology"/>
<feature type="transmembrane region" description="Helical" evidence="7">
    <location>
        <begin position="56"/>
        <end position="81"/>
    </location>
</feature>